<reference evidence="1 2" key="1">
    <citation type="submission" date="2019-06" db="EMBL/GenBank/DDBJ databases">
        <title>A chromosomal-level reference genome of Carpinus fangiana (Coryloideae, Betulaceae).</title>
        <authorList>
            <person name="Yang X."/>
            <person name="Wang Z."/>
            <person name="Zhang L."/>
            <person name="Hao G."/>
            <person name="Liu J."/>
            <person name="Yang Y."/>
        </authorList>
    </citation>
    <scope>NUCLEOTIDE SEQUENCE [LARGE SCALE GENOMIC DNA]</scope>
    <source>
        <strain evidence="1">Cfa_2016G</strain>
        <tissue evidence="1">Leaf</tissue>
    </source>
</reference>
<accession>A0A5N6QIQ8</accession>
<keyword evidence="2" id="KW-1185">Reference proteome</keyword>
<dbReference type="AlphaFoldDB" id="A0A5N6QIQ8"/>
<dbReference type="Gene3D" id="2.120.10.80">
    <property type="entry name" value="Kelch-type beta propeller"/>
    <property type="match status" value="1"/>
</dbReference>
<name>A0A5N6QIQ8_9ROSI</name>
<dbReference type="Proteomes" id="UP000327013">
    <property type="component" value="Chromosome 1"/>
</dbReference>
<dbReference type="OrthoDB" id="1816020at2759"/>
<dbReference type="SUPFAM" id="SSF117281">
    <property type="entry name" value="Kelch motif"/>
    <property type="match status" value="1"/>
</dbReference>
<evidence type="ECO:0000313" key="1">
    <source>
        <dbReference type="EMBL" id="KAE7999232.1"/>
    </source>
</evidence>
<proteinExistence type="predicted"/>
<evidence type="ECO:0000313" key="2">
    <source>
        <dbReference type="Proteomes" id="UP000327013"/>
    </source>
</evidence>
<protein>
    <submittedName>
        <fullName evidence="1">Uncharacterized protein</fullName>
    </submittedName>
</protein>
<dbReference type="InterPro" id="IPR015915">
    <property type="entry name" value="Kelch-typ_b-propeller"/>
</dbReference>
<sequence>MDVPNSGRRKRKYSGRVLRCSKRKYFGRTGSSLAKASKSSTELLEPSPPSRMYACLLENPTKFLYHLPPKFSYDIFFTAPLFQNEMLSKMYTVNIHADGPGNVNEEPLKPFWTGKLPELCSFAALGSHVYCFGGRTSFTDTDRIQEVCKIQVLPCIPKDAKWVTTSPMISSRVDPFVSVVGGKIFVCNSSFYKPTHFDPHNAHWGELFDPVNGKSEHIPDLPFSARAVISVSAAPEKPEILLVAFHHHSICQLSMYNVESRSWKMLPLDLSLLCHEGWQGKVVTVGNTLYCVDDTKLIAYNLELDMLLEASLFGMGFFNDVDGCRDSAMVHLEKQRFCLLYCVIDDYLHCAIVDVFHMPEKKALGILVLWKQKYAMDLSPVLSHLVVLHKGAEYGIIC</sequence>
<dbReference type="EMBL" id="CM017321">
    <property type="protein sequence ID" value="KAE7999232.1"/>
    <property type="molecule type" value="Genomic_DNA"/>
</dbReference>
<organism evidence="1 2">
    <name type="scientific">Carpinus fangiana</name>
    <dbReference type="NCBI Taxonomy" id="176857"/>
    <lineage>
        <taxon>Eukaryota</taxon>
        <taxon>Viridiplantae</taxon>
        <taxon>Streptophyta</taxon>
        <taxon>Embryophyta</taxon>
        <taxon>Tracheophyta</taxon>
        <taxon>Spermatophyta</taxon>
        <taxon>Magnoliopsida</taxon>
        <taxon>eudicotyledons</taxon>
        <taxon>Gunneridae</taxon>
        <taxon>Pentapetalae</taxon>
        <taxon>rosids</taxon>
        <taxon>fabids</taxon>
        <taxon>Fagales</taxon>
        <taxon>Betulaceae</taxon>
        <taxon>Carpinus</taxon>
    </lineage>
</organism>
<gene>
    <name evidence="1" type="ORF">FH972_003685</name>
</gene>